<comment type="caution">
    <text evidence="1">The sequence shown here is derived from an EMBL/GenBank/DDBJ whole genome shotgun (WGS) entry which is preliminary data.</text>
</comment>
<name>A0ABR1EIT0_NECAM</name>
<proteinExistence type="predicted"/>
<evidence type="ECO:0000313" key="1">
    <source>
        <dbReference type="EMBL" id="KAK6762378.1"/>
    </source>
</evidence>
<gene>
    <name evidence="1" type="primary">Necator_chrX.g23352</name>
    <name evidence="1" type="ORF">RB195_023189</name>
</gene>
<protein>
    <submittedName>
        <fullName evidence="1">Uncharacterized protein</fullName>
    </submittedName>
</protein>
<organism evidence="1 2">
    <name type="scientific">Necator americanus</name>
    <name type="common">Human hookworm</name>
    <dbReference type="NCBI Taxonomy" id="51031"/>
    <lineage>
        <taxon>Eukaryota</taxon>
        <taxon>Metazoa</taxon>
        <taxon>Ecdysozoa</taxon>
        <taxon>Nematoda</taxon>
        <taxon>Chromadorea</taxon>
        <taxon>Rhabditida</taxon>
        <taxon>Rhabditina</taxon>
        <taxon>Rhabditomorpha</taxon>
        <taxon>Strongyloidea</taxon>
        <taxon>Ancylostomatidae</taxon>
        <taxon>Bunostominae</taxon>
        <taxon>Necator</taxon>
    </lineage>
</organism>
<dbReference type="Proteomes" id="UP001303046">
    <property type="component" value="Unassembled WGS sequence"/>
</dbReference>
<dbReference type="EMBL" id="JAVFWL010000006">
    <property type="protein sequence ID" value="KAK6762378.1"/>
    <property type="molecule type" value="Genomic_DNA"/>
</dbReference>
<sequence>MTEEGKGYPKAKRNVSWTLEQMIPLIPKFCHPHDLTTASLLNTMSFEHGAFVGYSRRFNLGMKIPELRWLRAVLATFANLLPRIQWVYIDIITHIIRTQSVAVNQTDNLWGSQRHVGIVVGGLPAMRLMSHGIGYGSGPTIVVETQHMSGSAYFAFLGIGGSVSDLRSVT</sequence>
<accession>A0ABR1EIT0</accession>
<evidence type="ECO:0000313" key="2">
    <source>
        <dbReference type="Proteomes" id="UP001303046"/>
    </source>
</evidence>
<keyword evidence="2" id="KW-1185">Reference proteome</keyword>
<reference evidence="1 2" key="1">
    <citation type="submission" date="2023-08" db="EMBL/GenBank/DDBJ databases">
        <title>A Necator americanus chromosomal reference genome.</title>
        <authorList>
            <person name="Ilik V."/>
            <person name="Petrzelkova K.J."/>
            <person name="Pardy F."/>
            <person name="Fuh T."/>
            <person name="Niatou-Singa F.S."/>
            <person name="Gouil Q."/>
            <person name="Baker L."/>
            <person name="Ritchie M.E."/>
            <person name="Jex A.R."/>
            <person name="Gazzola D."/>
            <person name="Li H."/>
            <person name="Toshio Fujiwara R."/>
            <person name="Zhan B."/>
            <person name="Aroian R.V."/>
            <person name="Pafco B."/>
            <person name="Schwarz E.M."/>
        </authorList>
    </citation>
    <scope>NUCLEOTIDE SEQUENCE [LARGE SCALE GENOMIC DNA]</scope>
    <source>
        <strain evidence="1 2">Aroian</strain>
        <tissue evidence="1">Whole animal</tissue>
    </source>
</reference>